<keyword evidence="7" id="KW-1185">Reference proteome</keyword>
<feature type="compositionally biased region" description="Basic and acidic residues" evidence="5">
    <location>
        <begin position="444"/>
        <end position="458"/>
    </location>
</feature>
<keyword evidence="3" id="KW-0235">DNA replication</keyword>
<evidence type="ECO:0000313" key="6">
    <source>
        <dbReference type="EMBL" id="RAL38108.1"/>
    </source>
</evidence>
<feature type="compositionally biased region" description="Low complexity" evidence="5">
    <location>
        <begin position="476"/>
        <end position="485"/>
    </location>
</feature>
<keyword evidence="4" id="KW-0539">Nucleus</keyword>
<dbReference type="GO" id="GO:0006271">
    <property type="term" value="P:DNA strand elongation involved in DNA replication"/>
    <property type="evidence" value="ECO:0007669"/>
    <property type="project" value="TreeGrafter"/>
</dbReference>
<protein>
    <recommendedName>
        <fullName evidence="2">DNA polymerase delta subunit 3</fullName>
    </recommendedName>
</protein>
<feature type="region of interest" description="Disordered" evidence="5">
    <location>
        <begin position="385"/>
        <end position="504"/>
    </location>
</feature>
<evidence type="ECO:0000256" key="3">
    <source>
        <dbReference type="ARBA" id="ARBA00022705"/>
    </source>
</evidence>
<dbReference type="GO" id="GO:0006297">
    <property type="term" value="P:nucleotide-excision repair, DNA gap filling"/>
    <property type="evidence" value="ECO:0007669"/>
    <property type="project" value="TreeGrafter"/>
</dbReference>
<name>A0A328D0B2_9ASTE</name>
<feature type="compositionally biased region" description="Polar residues" evidence="5">
    <location>
        <begin position="391"/>
        <end position="402"/>
    </location>
</feature>
<feature type="compositionally biased region" description="Basic and acidic residues" evidence="5">
    <location>
        <begin position="419"/>
        <end position="429"/>
    </location>
</feature>
<gene>
    <name evidence="6" type="ORF">DM860_000802</name>
</gene>
<dbReference type="AlphaFoldDB" id="A0A328D0B2"/>
<dbReference type="InterPro" id="IPR019038">
    <property type="entry name" value="POLD3"/>
</dbReference>
<dbReference type="FunFam" id="3.90.1030.20:FF:000002">
    <property type="entry name" value="DNA polymerase delta subunit"/>
    <property type="match status" value="1"/>
</dbReference>
<comment type="subcellular location">
    <subcellularLocation>
        <location evidence="1">Nucleus</location>
    </subcellularLocation>
</comment>
<evidence type="ECO:0000313" key="7">
    <source>
        <dbReference type="Proteomes" id="UP000249390"/>
    </source>
</evidence>
<evidence type="ECO:0000256" key="5">
    <source>
        <dbReference type="SAM" id="MobiDB-lite"/>
    </source>
</evidence>
<reference evidence="6 7" key="1">
    <citation type="submission" date="2018-06" db="EMBL/GenBank/DDBJ databases">
        <title>The Genome of Cuscuta australis (Dodder) Provides Insight into the Evolution of Plant Parasitism.</title>
        <authorList>
            <person name="Liu H."/>
        </authorList>
    </citation>
    <scope>NUCLEOTIDE SEQUENCE [LARGE SCALE GENOMIC DNA]</scope>
    <source>
        <strain evidence="7">cv. Yunnan</strain>
        <tissue evidence="6">Vines</tissue>
    </source>
</reference>
<comment type="caution">
    <text evidence="6">The sequence shown here is derived from an EMBL/GenBank/DDBJ whole genome shotgun (WGS) entry which is preliminary data.</text>
</comment>
<organism evidence="6 7">
    <name type="scientific">Cuscuta australis</name>
    <dbReference type="NCBI Taxonomy" id="267555"/>
    <lineage>
        <taxon>Eukaryota</taxon>
        <taxon>Viridiplantae</taxon>
        <taxon>Streptophyta</taxon>
        <taxon>Embryophyta</taxon>
        <taxon>Tracheophyta</taxon>
        <taxon>Spermatophyta</taxon>
        <taxon>Magnoliopsida</taxon>
        <taxon>eudicotyledons</taxon>
        <taxon>Gunneridae</taxon>
        <taxon>Pentapetalae</taxon>
        <taxon>asterids</taxon>
        <taxon>lamiids</taxon>
        <taxon>Solanales</taxon>
        <taxon>Convolvulaceae</taxon>
        <taxon>Cuscuteae</taxon>
        <taxon>Cuscuta</taxon>
        <taxon>Cuscuta subgen. Grammica</taxon>
        <taxon>Cuscuta sect. Cleistogrammica</taxon>
    </lineage>
</organism>
<dbReference type="GO" id="GO:0043625">
    <property type="term" value="C:delta DNA polymerase complex"/>
    <property type="evidence" value="ECO:0007669"/>
    <property type="project" value="InterPro"/>
</dbReference>
<dbReference type="Gene3D" id="3.90.1030.20">
    <property type="entry name" value="DNA polymerase delta, p66 (Cdc27) subunit, wHTH domain"/>
    <property type="match status" value="1"/>
</dbReference>
<sequence length="504" mass="55445">MAEIETLGILDEIQSLVSDKLQVVSYKWLSKNFLLSSDAAKRLLQKFVEKHGNDVEVVYSLSGWLKNNPSAHHVELVSSPKLAEVKQELYENCSVQVYSVQACIPKDAATLWNAEFVQSQELFTQPLSVNNGFWDNRFSRVLNSCVKRNVDGSSVSTDVSQEKTSGAPVTSKSKLTSQSVTMITPSSRTVQQAEPRANVHSPSIDNDVKKDISVPEGTKIEMDKEKAAQPHENKKKTRTDKTSAGNGGALANLWGRATSMSKADRISKETDIAIPNPAEAQVCAREELEDGNYLDDGEDVNIKSSNGRGNRKRRVILYSSDEEEEEDAVNLSSPDPPKTKTSTVLKPCSNIPGLEKTLHFEKNEKSDEKLMGEFVATEYKNHIAVPEISGHNPSNDEITSAKISDPTPKPPQRKKVLKKRIDERGREVTEVVWEDEETKPDSGLTKKAENKVAIEAAERPPPAKKPHVMGNSAPSAQAAKAGNKKAANKDPKQGKISSFFKKAS</sequence>
<proteinExistence type="predicted"/>
<dbReference type="PANTHER" id="PTHR17598">
    <property type="entry name" value="DNA POLYMERASE DELTA SUBUNIT 3"/>
    <property type="match status" value="1"/>
</dbReference>
<dbReference type="GO" id="GO:0003887">
    <property type="term" value="F:DNA-directed DNA polymerase activity"/>
    <property type="evidence" value="ECO:0007669"/>
    <property type="project" value="TreeGrafter"/>
</dbReference>
<feature type="region of interest" description="Disordered" evidence="5">
    <location>
        <begin position="320"/>
        <end position="351"/>
    </location>
</feature>
<accession>A0A328D0B2</accession>
<feature type="region of interest" description="Disordered" evidence="5">
    <location>
        <begin position="152"/>
        <end position="256"/>
    </location>
</feature>
<dbReference type="Proteomes" id="UP000249390">
    <property type="component" value="Unassembled WGS sequence"/>
</dbReference>
<feature type="compositionally biased region" description="Basic and acidic residues" evidence="5">
    <location>
        <begin position="206"/>
        <end position="232"/>
    </location>
</feature>
<dbReference type="Pfam" id="PF09507">
    <property type="entry name" value="CDC27"/>
    <property type="match status" value="1"/>
</dbReference>
<dbReference type="InterPro" id="IPR041913">
    <property type="entry name" value="POLD3_sf"/>
</dbReference>
<evidence type="ECO:0000256" key="2">
    <source>
        <dbReference type="ARBA" id="ARBA00017589"/>
    </source>
</evidence>
<evidence type="ECO:0000256" key="4">
    <source>
        <dbReference type="ARBA" id="ARBA00023242"/>
    </source>
</evidence>
<feature type="compositionally biased region" description="Polar residues" evidence="5">
    <location>
        <begin position="152"/>
        <end position="192"/>
    </location>
</feature>
<dbReference type="PANTHER" id="PTHR17598:SF13">
    <property type="entry name" value="DNA POLYMERASE DELTA SUBUNIT 3"/>
    <property type="match status" value="1"/>
</dbReference>
<evidence type="ECO:0000256" key="1">
    <source>
        <dbReference type="ARBA" id="ARBA00004123"/>
    </source>
</evidence>
<dbReference type="GO" id="GO:1904161">
    <property type="term" value="P:DNA synthesis involved in UV-damage excision repair"/>
    <property type="evidence" value="ECO:0007669"/>
    <property type="project" value="TreeGrafter"/>
</dbReference>
<dbReference type="EMBL" id="NQVE01000215">
    <property type="protein sequence ID" value="RAL38108.1"/>
    <property type="molecule type" value="Genomic_DNA"/>
</dbReference>